<comment type="caution">
    <text evidence="5">The sequence shown here is derived from an EMBL/GenBank/DDBJ whole genome shotgun (WGS) entry which is preliminary data.</text>
</comment>
<dbReference type="GO" id="GO:0046872">
    <property type="term" value="F:metal ion binding"/>
    <property type="evidence" value="ECO:0007669"/>
    <property type="project" value="UniProtKB-KW"/>
</dbReference>
<feature type="region of interest" description="Disordered" evidence="3">
    <location>
        <begin position="155"/>
        <end position="212"/>
    </location>
</feature>
<sequence length="212" mass="23178">MFGVPPATFSRTLAKAEAALRLALDDIKDAHVLFPSKRLQRQWACMANAREPVIHGVWGFLDGKNYRVRAPTPSDLQNAYYNGWLHCTFVTGTLLFGIDGTIVWARHNFVGSWNDGDTSLHLQEALMDPRRVAPGHGVVSDSAFPVKNGLAGKIRTPLKEGTSTVHPPLSSRTSSGKQRPDIFASSRRMGNGSNRESLPSTAPPATLRSCEE</sequence>
<comment type="cofactor">
    <cofactor evidence="1">
        <name>a divalent metal cation</name>
        <dbReference type="ChEBI" id="CHEBI:60240"/>
    </cofactor>
</comment>
<dbReference type="OrthoDB" id="124028at2759"/>
<gene>
    <name evidence="5" type="ORF">As57867_003085</name>
</gene>
<feature type="non-terminal residue" evidence="5">
    <location>
        <position position="212"/>
    </location>
</feature>
<dbReference type="Pfam" id="PF13359">
    <property type="entry name" value="DDE_Tnp_4"/>
    <property type="match status" value="1"/>
</dbReference>
<dbReference type="PANTHER" id="PTHR48471">
    <property type="entry name" value="DDE TNP4 DOMAIN-CONTAINING PROTEIN"/>
    <property type="match status" value="1"/>
</dbReference>
<keyword evidence="2" id="KW-0479">Metal-binding</keyword>
<feature type="domain" description="DDE Tnp4" evidence="4">
    <location>
        <begin position="61"/>
        <end position="164"/>
    </location>
</feature>
<organism evidence="5">
    <name type="scientific">Aphanomyces stellatus</name>
    <dbReference type="NCBI Taxonomy" id="120398"/>
    <lineage>
        <taxon>Eukaryota</taxon>
        <taxon>Sar</taxon>
        <taxon>Stramenopiles</taxon>
        <taxon>Oomycota</taxon>
        <taxon>Saprolegniomycetes</taxon>
        <taxon>Saprolegniales</taxon>
        <taxon>Verrucalvaceae</taxon>
        <taxon>Aphanomyces</taxon>
    </lineage>
</organism>
<reference evidence="5" key="1">
    <citation type="submission" date="2019-06" db="EMBL/GenBank/DDBJ databases">
        <title>Genomics analysis of Aphanomyces spp. identifies a new class of oomycete effector associated with host adaptation.</title>
        <authorList>
            <person name="Gaulin E."/>
        </authorList>
    </citation>
    <scope>NUCLEOTIDE SEQUENCE</scope>
    <source>
        <strain evidence="5">CBS 578.67</strain>
    </source>
</reference>
<accession>A0A6A4ZL21</accession>
<dbReference type="AlphaFoldDB" id="A0A6A4ZL21"/>
<evidence type="ECO:0000256" key="3">
    <source>
        <dbReference type="SAM" id="MobiDB-lite"/>
    </source>
</evidence>
<dbReference type="EMBL" id="VJMH01000485">
    <property type="protein sequence ID" value="KAF0715957.1"/>
    <property type="molecule type" value="Genomic_DNA"/>
</dbReference>
<name>A0A6A4ZL21_9STRA</name>
<evidence type="ECO:0000256" key="2">
    <source>
        <dbReference type="ARBA" id="ARBA00022723"/>
    </source>
</evidence>
<dbReference type="PANTHER" id="PTHR48471:SF1">
    <property type="entry name" value="DDE TNP4 DOMAIN-CONTAINING PROTEIN"/>
    <property type="match status" value="1"/>
</dbReference>
<evidence type="ECO:0000313" key="5">
    <source>
        <dbReference type="EMBL" id="KAF0715957.1"/>
    </source>
</evidence>
<evidence type="ECO:0000259" key="4">
    <source>
        <dbReference type="Pfam" id="PF13359"/>
    </source>
</evidence>
<proteinExistence type="predicted"/>
<evidence type="ECO:0000256" key="1">
    <source>
        <dbReference type="ARBA" id="ARBA00001968"/>
    </source>
</evidence>
<feature type="compositionally biased region" description="Polar residues" evidence="3">
    <location>
        <begin position="161"/>
        <end position="177"/>
    </location>
</feature>
<dbReference type="InterPro" id="IPR027806">
    <property type="entry name" value="HARBI1_dom"/>
</dbReference>
<feature type="compositionally biased region" description="Polar residues" evidence="3">
    <location>
        <begin position="191"/>
        <end position="200"/>
    </location>
</feature>
<protein>
    <recommendedName>
        <fullName evidence="4">DDE Tnp4 domain-containing protein</fullName>
    </recommendedName>
</protein>